<organism evidence="1 2">
    <name type="scientific">Actimicrobium antarcticum</name>
    <dbReference type="NCBI Taxonomy" id="1051899"/>
    <lineage>
        <taxon>Bacteria</taxon>
        <taxon>Pseudomonadati</taxon>
        <taxon>Pseudomonadota</taxon>
        <taxon>Betaproteobacteria</taxon>
        <taxon>Burkholderiales</taxon>
        <taxon>Oxalobacteraceae</taxon>
        <taxon>Actimicrobium</taxon>
    </lineage>
</organism>
<dbReference type="RefSeq" id="WP_344763023.1">
    <property type="nucleotide sequence ID" value="NZ_BAAAZE010000008.1"/>
</dbReference>
<gene>
    <name evidence="1" type="ORF">GCM10022212_18570</name>
</gene>
<accession>A0ABP7T6L6</accession>
<reference evidence="2" key="1">
    <citation type="journal article" date="2019" name="Int. J. Syst. Evol. Microbiol.">
        <title>The Global Catalogue of Microorganisms (GCM) 10K type strain sequencing project: providing services to taxonomists for standard genome sequencing and annotation.</title>
        <authorList>
            <consortium name="The Broad Institute Genomics Platform"/>
            <consortium name="The Broad Institute Genome Sequencing Center for Infectious Disease"/>
            <person name="Wu L."/>
            <person name="Ma J."/>
        </authorList>
    </citation>
    <scope>NUCLEOTIDE SEQUENCE [LARGE SCALE GENOMIC DNA]</scope>
    <source>
        <strain evidence="2">JCM 16673</strain>
    </source>
</reference>
<dbReference type="InterPro" id="IPR036629">
    <property type="entry name" value="YjbJ_sf"/>
</dbReference>
<proteinExistence type="predicted"/>
<keyword evidence="2" id="KW-1185">Reference proteome</keyword>
<name>A0ABP7T6L6_9BURK</name>
<evidence type="ECO:0000313" key="2">
    <source>
        <dbReference type="Proteomes" id="UP001501353"/>
    </source>
</evidence>
<dbReference type="SUPFAM" id="SSF69047">
    <property type="entry name" value="Hypothetical protein YjbJ"/>
    <property type="match status" value="1"/>
</dbReference>
<evidence type="ECO:0000313" key="1">
    <source>
        <dbReference type="EMBL" id="GAA4021832.1"/>
    </source>
</evidence>
<sequence>MELQPFYLKDVTIMNLHQASGIKNLLVGIILEGLGRLIANNHLQQSGFALQMRGRSQSAIGDAQNIIKGCVKRNGLVS</sequence>
<comment type="caution">
    <text evidence="1">The sequence shown here is derived from an EMBL/GenBank/DDBJ whole genome shotgun (WGS) entry which is preliminary data.</text>
</comment>
<dbReference type="EMBL" id="BAAAZE010000008">
    <property type="protein sequence ID" value="GAA4021832.1"/>
    <property type="molecule type" value="Genomic_DNA"/>
</dbReference>
<dbReference type="Proteomes" id="UP001501353">
    <property type="component" value="Unassembled WGS sequence"/>
</dbReference>
<protein>
    <submittedName>
        <fullName evidence="1">Uncharacterized protein</fullName>
    </submittedName>
</protein>